<comment type="function">
    <text evidence="3">Plays a central role in 2-thiolation of mcm(5)S(2)U at tRNA wobble positions of tRNA(Lys), tRNA(Glu) and tRNA(Gln). May act by forming a heterodimer with CTU1/ATPBD3 that ligates sulfur from thiocarboxylated URM1 onto the uridine of tRNAs at wobble position.</text>
</comment>
<protein>
    <recommendedName>
        <fullName evidence="3">Cytoplasmic tRNA 2-thiolation protein 2</fullName>
    </recommendedName>
</protein>
<name>A0ABM5EUI6_9SAUR</name>
<sequence>MSQECAGSRLFAESLPRRRRRRRMCEAEPGGCGGGGRGSPPLRAPRSSHPLKCMKCKEGSPVLIIRVGDAFCKACFKEYFVHKFRAMLGKNRCIYPGEKVLLAFSGGPASSAMVRQVQEGLSQRAAKKLRFKPGIIYVDEGAVCGQSLSQREEIRTEVETILQATGFLYHVVSLEEVFSLPSSVLRSLPTGISAQDQSYKDAVDDFIKQQQEKVEDNPGSVEDQLGELSLQDCPKKEGDVISGTWPPPDSHTETLTRLFGAVKSLTAKEELLQTLRNHLILHVARTRGYVKVMMGDSCTRVAVKLLTNLCLGRGAFLATDTGFSDSRHGDVLFLRPMREYPAKEIVFYNHLFGVPTVFTPALDTKASERASIHRLIENFLAKLQSEFPSTVSTVYRRLLTRCPLWLVLRTGEKLCVSPQEAAPNGPEGPARCLFCLCALDTNVVDGSSLQAALFSEQLGQRPPPLPDGNGCCRGGAWSQTGCGGRPPAGGDTHPGRAELLPLLCYSCRLTVKDMRCLEWLPSYISLEAERRRCRSAMKREIQEFLLEEDHEPTA</sequence>
<dbReference type="PANTHER" id="PTHR20882:SF14">
    <property type="entry name" value="CYTOPLASMIC TRNA 2-THIOLATION PROTEIN 2"/>
    <property type="match status" value="1"/>
</dbReference>
<dbReference type="Gene3D" id="3.40.50.620">
    <property type="entry name" value="HUPs"/>
    <property type="match status" value="1"/>
</dbReference>
<dbReference type="GeneID" id="110076282"/>
<dbReference type="Pfam" id="PF10288">
    <property type="entry name" value="CTU2"/>
    <property type="match status" value="1"/>
</dbReference>
<organism evidence="5 6">
    <name type="scientific">Pogona vitticeps</name>
    <name type="common">central bearded dragon</name>
    <dbReference type="NCBI Taxonomy" id="103695"/>
    <lineage>
        <taxon>Eukaryota</taxon>
        <taxon>Metazoa</taxon>
        <taxon>Chordata</taxon>
        <taxon>Craniata</taxon>
        <taxon>Vertebrata</taxon>
        <taxon>Euteleostomi</taxon>
        <taxon>Lepidosauria</taxon>
        <taxon>Squamata</taxon>
        <taxon>Bifurcata</taxon>
        <taxon>Unidentata</taxon>
        <taxon>Episquamata</taxon>
        <taxon>Toxicofera</taxon>
        <taxon>Iguania</taxon>
        <taxon>Acrodonta</taxon>
        <taxon>Agamidae</taxon>
        <taxon>Amphibolurinae</taxon>
        <taxon>Pogona</taxon>
    </lineage>
</organism>
<dbReference type="SUPFAM" id="SSF52402">
    <property type="entry name" value="Adenine nucleotide alpha hydrolases-like"/>
    <property type="match status" value="1"/>
</dbReference>
<evidence type="ECO:0000256" key="2">
    <source>
        <dbReference type="ARBA" id="ARBA00022694"/>
    </source>
</evidence>
<keyword evidence="1 3" id="KW-0963">Cytoplasm</keyword>
<proteinExistence type="inferred from homology"/>
<gene>
    <name evidence="3 6" type="primary">CTU2</name>
    <name evidence="3" type="synonym">NCS2</name>
</gene>
<evidence type="ECO:0000256" key="3">
    <source>
        <dbReference type="HAMAP-Rule" id="MF_03054"/>
    </source>
</evidence>
<evidence type="ECO:0000256" key="4">
    <source>
        <dbReference type="SAM" id="MobiDB-lite"/>
    </source>
</evidence>
<feature type="region of interest" description="Disordered" evidence="4">
    <location>
        <begin position="26"/>
        <end position="46"/>
    </location>
</feature>
<dbReference type="InterPro" id="IPR014729">
    <property type="entry name" value="Rossmann-like_a/b/a_fold"/>
</dbReference>
<dbReference type="Proteomes" id="UP001652642">
    <property type="component" value="Chromosome 10"/>
</dbReference>
<evidence type="ECO:0000256" key="1">
    <source>
        <dbReference type="ARBA" id="ARBA00022490"/>
    </source>
</evidence>
<dbReference type="RefSeq" id="XP_072836808.1">
    <property type="nucleotide sequence ID" value="XM_072980707.1"/>
</dbReference>
<reference evidence="6" key="1">
    <citation type="submission" date="2025-08" db="UniProtKB">
        <authorList>
            <consortium name="RefSeq"/>
        </authorList>
    </citation>
    <scope>IDENTIFICATION</scope>
</reference>
<keyword evidence="5" id="KW-1185">Reference proteome</keyword>
<evidence type="ECO:0000313" key="5">
    <source>
        <dbReference type="Proteomes" id="UP001652642"/>
    </source>
</evidence>
<comment type="similarity">
    <text evidence="3">Belongs to the CTU2/NCS2 family.</text>
</comment>
<accession>A0ABM5EUI6</accession>
<comment type="subcellular location">
    <subcellularLocation>
        <location evidence="3">Cytoplasm</location>
    </subcellularLocation>
</comment>
<dbReference type="InterPro" id="IPR019407">
    <property type="entry name" value="CTU2"/>
</dbReference>
<dbReference type="PANTHER" id="PTHR20882">
    <property type="entry name" value="CYTOPLASMIC TRNA 2-THIOLATION PROTEIN 2"/>
    <property type="match status" value="1"/>
</dbReference>
<comment type="pathway">
    <text evidence="3">tRNA modification; 5-methoxycarbonylmethyl-2-thiouridine-tRNA biosynthesis.</text>
</comment>
<evidence type="ECO:0000313" key="6">
    <source>
        <dbReference type="RefSeq" id="XP_072836808.1"/>
    </source>
</evidence>
<dbReference type="HAMAP" id="MF_03054">
    <property type="entry name" value="CTU2"/>
    <property type="match status" value="1"/>
</dbReference>
<keyword evidence="2 3" id="KW-0819">tRNA processing</keyword>